<dbReference type="SUPFAM" id="SSF82708">
    <property type="entry name" value="R3H domain"/>
    <property type="match status" value="1"/>
</dbReference>
<dbReference type="GO" id="GO:0003676">
    <property type="term" value="F:nucleic acid binding"/>
    <property type="evidence" value="ECO:0007669"/>
    <property type="project" value="InterPro"/>
</dbReference>
<protein>
    <recommendedName>
        <fullName evidence="3">R3H domain-containing protein</fullName>
    </recommendedName>
</protein>
<name>A0AAE1VSV0_9SOLA</name>
<accession>A0AAE1VSV0</accession>
<dbReference type="PANTHER" id="PTHR32019">
    <property type="entry name" value="R3H DOMAIN-CONTAINING PROTEIN 4"/>
    <property type="match status" value="1"/>
</dbReference>
<dbReference type="AlphaFoldDB" id="A0AAE1VSV0"/>
<organism evidence="1 2">
    <name type="scientific">Anisodus tanguticus</name>
    <dbReference type="NCBI Taxonomy" id="243964"/>
    <lineage>
        <taxon>Eukaryota</taxon>
        <taxon>Viridiplantae</taxon>
        <taxon>Streptophyta</taxon>
        <taxon>Embryophyta</taxon>
        <taxon>Tracheophyta</taxon>
        <taxon>Spermatophyta</taxon>
        <taxon>Magnoliopsida</taxon>
        <taxon>eudicotyledons</taxon>
        <taxon>Gunneridae</taxon>
        <taxon>Pentapetalae</taxon>
        <taxon>asterids</taxon>
        <taxon>lamiids</taxon>
        <taxon>Solanales</taxon>
        <taxon>Solanaceae</taxon>
        <taxon>Solanoideae</taxon>
        <taxon>Hyoscyameae</taxon>
        <taxon>Anisodus</taxon>
    </lineage>
</organism>
<dbReference type="EMBL" id="JAVYJV010000001">
    <property type="protein sequence ID" value="KAK4380317.1"/>
    <property type="molecule type" value="Genomic_DNA"/>
</dbReference>
<comment type="caution">
    <text evidence="1">The sequence shown here is derived from an EMBL/GenBank/DDBJ whole genome shotgun (WGS) entry which is preliminary data.</text>
</comment>
<sequence length="145" mass="16735">MPEMGDMVFILARMAYLEADYAAKHEASMAEMELIRNNVYEHLWRSDRNVLELRVQHPFQRLLLHGVCEFYNLVSLTTSETEGSKAVKTTRIKKKKKKAGSTDLPNITPRSKCVFKPVLEIARLKNRSLDRGGHGELLPRHWNLC</sequence>
<dbReference type="Proteomes" id="UP001291623">
    <property type="component" value="Unassembled WGS sequence"/>
</dbReference>
<keyword evidence="2" id="KW-1185">Reference proteome</keyword>
<dbReference type="PANTHER" id="PTHR32019:SF2">
    <property type="entry name" value="R3H DOMAIN-CONTAINING PROTEIN 4"/>
    <property type="match status" value="1"/>
</dbReference>
<dbReference type="InterPro" id="IPR036867">
    <property type="entry name" value="R3H_dom_sf"/>
</dbReference>
<dbReference type="InterPro" id="IPR039629">
    <property type="entry name" value="R3HDM4"/>
</dbReference>
<proteinExistence type="predicted"/>
<evidence type="ECO:0000313" key="1">
    <source>
        <dbReference type="EMBL" id="KAK4380317.1"/>
    </source>
</evidence>
<reference evidence="1" key="1">
    <citation type="submission" date="2023-12" db="EMBL/GenBank/DDBJ databases">
        <title>Genome assembly of Anisodus tanguticus.</title>
        <authorList>
            <person name="Wang Y.-J."/>
        </authorList>
    </citation>
    <scope>NUCLEOTIDE SEQUENCE</scope>
    <source>
        <strain evidence="1">KB-2021</strain>
        <tissue evidence="1">Leaf</tissue>
    </source>
</reference>
<evidence type="ECO:0000313" key="2">
    <source>
        <dbReference type="Proteomes" id="UP001291623"/>
    </source>
</evidence>
<evidence type="ECO:0008006" key="3">
    <source>
        <dbReference type="Google" id="ProtNLM"/>
    </source>
</evidence>
<gene>
    <name evidence="1" type="ORF">RND71_002179</name>
</gene>